<dbReference type="AlphaFoldDB" id="A0A4R2NEU8"/>
<dbReference type="InterPro" id="IPR002347">
    <property type="entry name" value="SDR_fam"/>
</dbReference>
<dbReference type="RefSeq" id="WP_132748225.1">
    <property type="nucleotide sequence ID" value="NZ_SLXK01000058.1"/>
</dbReference>
<dbReference type="PRINTS" id="PR00081">
    <property type="entry name" value="GDHRDH"/>
</dbReference>
<dbReference type="PANTHER" id="PTHR48107">
    <property type="entry name" value="NADPH-DEPENDENT ALDEHYDE REDUCTASE-LIKE PROTEIN, CHLOROPLASTIC-RELATED"/>
    <property type="match status" value="1"/>
</dbReference>
<comment type="caution">
    <text evidence="4">The sequence shown here is derived from an EMBL/GenBank/DDBJ whole genome shotgun (WGS) entry which is preliminary data.</text>
</comment>
<dbReference type="GO" id="GO:0016614">
    <property type="term" value="F:oxidoreductase activity, acting on CH-OH group of donors"/>
    <property type="evidence" value="ECO:0007669"/>
    <property type="project" value="UniProtKB-ARBA"/>
</dbReference>
<feature type="region of interest" description="Disordered" evidence="3">
    <location>
        <begin position="1"/>
        <end position="35"/>
    </location>
</feature>
<feature type="compositionally biased region" description="Basic and acidic residues" evidence="3">
    <location>
        <begin position="1"/>
        <end position="16"/>
    </location>
</feature>
<accession>A0A4R2NEU8</accession>
<reference evidence="4 5" key="1">
    <citation type="submission" date="2019-03" db="EMBL/GenBank/DDBJ databases">
        <title>Genomic Encyclopedia of Type Strains, Phase IV (KMG-IV): sequencing the most valuable type-strain genomes for metagenomic binning, comparative biology and taxonomic classification.</title>
        <authorList>
            <person name="Goeker M."/>
        </authorList>
    </citation>
    <scope>NUCLEOTIDE SEQUENCE [LARGE SCALE GENOMIC DNA]</scope>
    <source>
        <strain evidence="4 5">DSM 19377</strain>
    </source>
</reference>
<keyword evidence="2" id="KW-0560">Oxidoreductase</keyword>
<comment type="similarity">
    <text evidence="1">Belongs to the short-chain dehydrogenases/reductases (SDR) family.</text>
</comment>
<dbReference type="InterPro" id="IPR020904">
    <property type="entry name" value="Sc_DH/Rdtase_CS"/>
</dbReference>
<dbReference type="InterPro" id="IPR036291">
    <property type="entry name" value="NAD(P)-bd_dom_sf"/>
</dbReference>
<evidence type="ECO:0000313" key="5">
    <source>
        <dbReference type="Proteomes" id="UP000295416"/>
    </source>
</evidence>
<evidence type="ECO:0000313" key="4">
    <source>
        <dbReference type="EMBL" id="TCP19750.1"/>
    </source>
</evidence>
<gene>
    <name evidence="4" type="ORF">EV207_1588</name>
</gene>
<dbReference type="NCBIfam" id="NF005214">
    <property type="entry name" value="PRK06701.1"/>
    <property type="match status" value="1"/>
</dbReference>
<dbReference type="PRINTS" id="PR00080">
    <property type="entry name" value="SDRFAMILY"/>
</dbReference>
<evidence type="ECO:0000256" key="1">
    <source>
        <dbReference type="ARBA" id="ARBA00006484"/>
    </source>
</evidence>
<protein>
    <submittedName>
        <fullName evidence="4">NAD(P)-dependent dehydrogenase (Short-subunit alcohol dehydrogenase family)</fullName>
    </submittedName>
</protein>
<keyword evidence="5" id="KW-1185">Reference proteome</keyword>
<evidence type="ECO:0000256" key="2">
    <source>
        <dbReference type="ARBA" id="ARBA00023002"/>
    </source>
</evidence>
<proteinExistence type="inferred from homology"/>
<sequence length="289" mass="31512">MKEPEFKSQKPEHGYFEPDIQSNMVPQPESIDPNYKGSGKLEGKAAIVTGGDSGIGQAVAYAFAKEGADVSVIYYEAESDAKQTKTLIEKAGGRCLTIRGDVGNEAFCQKAIEQTVNMLGRLDILVNNAGEQHYCERIEEITSEQIDRTFRTNIFSMFYMTKAAMKYLYKGGSIINTASITAYQGNPVLMDYSATKGAIVSFTRAASQNKEFLAKGIRVNGVAPGPIWTPLIPATFPNEKLKKFGQDTPMKRPGQPRELAAAYVYLASNDSSYMSGQMLHVNGGTVVNG</sequence>
<dbReference type="OrthoDB" id="9803333at2"/>
<dbReference type="Proteomes" id="UP000295416">
    <property type="component" value="Unassembled WGS sequence"/>
</dbReference>
<dbReference type="PANTHER" id="PTHR48107:SF16">
    <property type="entry name" value="NADPH-DEPENDENT ALDEHYDE REDUCTASE 1, CHLOROPLASTIC"/>
    <property type="match status" value="1"/>
</dbReference>
<organism evidence="4 5">
    <name type="scientific">Scopulibacillus darangshiensis</name>
    <dbReference type="NCBI Taxonomy" id="442528"/>
    <lineage>
        <taxon>Bacteria</taxon>
        <taxon>Bacillati</taxon>
        <taxon>Bacillota</taxon>
        <taxon>Bacilli</taxon>
        <taxon>Bacillales</taxon>
        <taxon>Sporolactobacillaceae</taxon>
        <taxon>Scopulibacillus</taxon>
    </lineage>
</organism>
<dbReference type="SUPFAM" id="SSF51735">
    <property type="entry name" value="NAD(P)-binding Rossmann-fold domains"/>
    <property type="match status" value="1"/>
</dbReference>
<dbReference type="Pfam" id="PF13561">
    <property type="entry name" value="adh_short_C2"/>
    <property type="match status" value="1"/>
</dbReference>
<dbReference type="PROSITE" id="PS00061">
    <property type="entry name" value="ADH_SHORT"/>
    <property type="match status" value="1"/>
</dbReference>
<name>A0A4R2NEU8_9BACL</name>
<evidence type="ECO:0000256" key="3">
    <source>
        <dbReference type="SAM" id="MobiDB-lite"/>
    </source>
</evidence>
<dbReference type="EMBL" id="SLXK01000058">
    <property type="protein sequence ID" value="TCP19750.1"/>
    <property type="molecule type" value="Genomic_DNA"/>
</dbReference>
<dbReference type="CDD" id="cd05355">
    <property type="entry name" value="SDR_c1"/>
    <property type="match status" value="1"/>
</dbReference>
<dbReference type="FunFam" id="3.40.50.720:FF:000084">
    <property type="entry name" value="Short-chain dehydrogenase reductase"/>
    <property type="match status" value="1"/>
</dbReference>
<dbReference type="GO" id="GO:0008206">
    <property type="term" value="P:bile acid metabolic process"/>
    <property type="evidence" value="ECO:0007669"/>
    <property type="project" value="UniProtKB-ARBA"/>
</dbReference>
<dbReference type="Gene3D" id="3.40.50.720">
    <property type="entry name" value="NAD(P)-binding Rossmann-like Domain"/>
    <property type="match status" value="1"/>
</dbReference>